<accession>A0ABT6J9D1</accession>
<dbReference type="EMBL" id="JARXRM010000030">
    <property type="protein sequence ID" value="MDH5823222.1"/>
    <property type="molecule type" value="Genomic_DNA"/>
</dbReference>
<organism evidence="5 6">
    <name type="scientific">Luteimonas endophytica</name>
    <dbReference type="NCBI Taxonomy" id="3042023"/>
    <lineage>
        <taxon>Bacteria</taxon>
        <taxon>Pseudomonadati</taxon>
        <taxon>Pseudomonadota</taxon>
        <taxon>Gammaproteobacteria</taxon>
        <taxon>Lysobacterales</taxon>
        <taxon>Lysobacteraceae</taxon>
        <taxon>Luteimonas</taxon>
    </lineage>
</organism>
<dbReference type="InterPro" id="IPR018149">
    <property type="entry name" value="Lys-tRNA-synth_II_C"/>
</dbReference>
<dbReference type="Proteomes" id="UP001156940">
    <property type="component" value="Unassembled WGS sequence"/>
</dbReference>
<dbReference type="NCBIfam" id="TIGR00462">
    <property type="entry name" value="genX"/>
    <property type="match status" value="1"/>
</dbReference>
<dbReference type="Gene3D" id="3.30.930.10">
    <property type="entry name" value="Bira Bifunctional Protein, Domain 2"/>
    <property type="match status" value="1"/>
</dbReference>
<dbReference type="PROSITE" id="PS50862">
    <property type="entry name" value="AA_TRNA_LIGASE_II"/>
    <property type="match status" value="1"/>
</dbReference>
<dbReference type="Pfam" id="PF00152">
    <property type="entry name" value="tRNA-synt_2"/>
    <property type="match status" value="1"/>
</dbReference>
<evidence type="ECO:0000259" key="4">
    <source>
        <dbReference type="PROSITE" id="PS50862"/>
    </source>
</evidence>
<dbReference type="InterPro" id="IPR004364">
    <property type="entry name" value="Aa-tRNA-synt_II"/>
</dbReference>
<evidence type="ECO:0000256" key="1">
    <source>
        <dbReference type="ARBA" id="ARBA00022598"/>
    </source>
</evidence>
<evidence type="ECO:0000256" key="2">
    <source>
        <dbReference type="ARBA" id="ARBA00022741"/>
    </source>
</evidence>
<gene>
    <name evidence="5" type="primary">epmA</name>
    <name evidence="5" type="ORF">QFW77_09510</name>
</gene>
<dbReference type="InterPro" id="IPR045864">
    <property type="entry name" value="aa-tRNA-synth_II/BPL/LPL"/>
</dbReference>
<dbReference type="PANTHER" id="PTHR42918:SF6">
    <property type="entry name" value="ELONGATION FACTOR P--(R)-BETA-LYSINE LIGASE"/>
    <property type="match status" value="1"/>
</dbReference>
<dbReference type="InterPro" id="IPR006195">
    <property type="entry name" value="aa-tRNA-synth_II"/>
</dbReference>
<feature type="domain" description="Aminoacyl-transfer RNA synthetases class-II family profile" evidence="4">
    <location>
        <begin position="16"/>
        <end position="322"/>
    </location>
</feature>
<protein>
    <submittedName>
        <fullName evidence="5">EF-P lysine aminoacylase EpmA</fullName>
    </submittedName>
</protein>
<evidence type="ECO:0000256" key="3">
    <source>
        <dbReference type="ARBA" id="ARBA00022840"/>
    </source>
</evidence>
<dbReference type="PRINTS" id="PR00982">
    <property type="entry name" value="TRNASYNTHLYS"/>
</dbReference>
<keyword evidence="1" id="KW-0436">Ligase</keyword>
<name>A0ABT6J9D1_9GAMM</name>
<evidence type="ECO:0000313" key="5">
    <source>
        <dbReference type="EMBL" id="MDH5823222.1"/>
    </source>
</evidence>
<dbReference type="RefSeq" id="WP_280574395.1">
    <property type="nucleotide sequence ID" value="NZ_JARXRM010000030.1"/>
</dbReference>
<dbReference type="SUPFAM" id="SSF55681">
    <property type="entry name" value="Class II aaRS and biotin synthetases"/>
    <property type="match status" value="1"/>
</dbReference>
<evidence type="ECO:0000313" key="6">
    <source>
        <dbReference type="Proteomes" id="UP001156940"/>
    </source>
</evidence>
<proteinExistence type="predicted"/>
<keyword evidence="2" id="KW-0547">Nucleotide-binding</keyword>
<keyword evidence="6" id="KW-1185">Reference proteome</keyword>
<dbReference type="NCBIfam" id="NF006828">
    <property type="entry name" value="PRK09350.1"/>
    <property type="match status" value="1"/>
</dbReference>
<sequence>MAEPAGWRPSAALEVLRLRARLNAAVRAFFADRGVLEVETPVLSQAGNTEPNIASFALDFSGHRDAGAARRWLRTSPEHPLKRLLAAGIGDCYELGRVFRDGEAGGRHNPEFTMLEWYRTGWDHLRLIDETVALVQAALALAGRQALVRQWTYRGLYRDRLGLDPMCAGDDELRAALGDLAIDPAGLGRDDWLDLLMTHRIQPGLDPDSILVVRDYPASQCMLARVRADDGDPDPAPVAERFELYLGSLELANGYHELADPAEQRARFAGELEARAARGLPLPQVDARLLDALQHGLPDCAGVALGVDRLMMALLDTPRIADVLAFEFARA</sequence>
<dbReference type="InterPro" id="IPR004525">
    <property type="entry name" value="EpmA"/>
</dbReference>
<reference evidence="5 6" key="1">
    <citation type="submission" date="2023-04" db="EMBL/GenBank/DDBJ databases">
        <title>Luteimonas endophyticus RD2P54.</title>
        <authorList>
            <person name="Sun J.-Q."/>
        </authorList>
    </citation>
    <scope>NUCLEOTIDE SEQUENCE [LARGE SCALE GENOMIC DNA]</scope>
    <source>
        <strain evidence="5 6">RD2P54</strain>
    </source>
</reference>
<comment type="caution">
    <text evidence="5">The sequence shown here is derived from an EMBL/GenBank/DDBJ whole genome shotgun (WGS) entry which is preliminary data.</text>
</comment>
<dbReference type="PANTHER" id="PTHR42918">
    <property type="entry name" value="LYSYL-TRNA SYNTHETASE"/>
    <property type="match status" value="1"/>
</dbReference>
<keyword evidence="3" id="KW-0067">ATP-binding</keyword>